<dbReference type="EMBL" id="PEYE01000026">
    <property type="protein sequence ID" value="PIS38885.1"/>
    <property type="molecule type" value="Genomic_DNA"/>
</dbReference>
<dbReference type="AlphaFoldDB" id="A0A2M6T138"/>
<dbReference type="Proteomes" id="UP000229390">
    <property type="component" value="Unassembled WGS sequence"/>
</dbReference>
<organism evidence="2 3">
    <name type="scientific">Candidatus Nealsonbacteria bacterium CG08_land_8_20_14_0_20_43_11</name>
    <dbReference type="NCBI Taxonomy" id="1974706"/>
    <lineage>
        <taxon>Bacteria</taxon>
        <taxon>Candidatus Nealsoniibacteriota</taxon>
    </lineage>
</organism>
<evidence type="ECO:0000313" key="3">
    <source>
        <dbReference type="Proteomes" id="UP000229390"/>
    </source>
</evidence>
<gene>
    <name evidence="2" type="ORF">COT34_01435</name>
</gene>
<proteinExistence type="predicted"/>
<evidence type="ECO:0000256" key="1">
    <source>
        <dbReference type="SAM" id="Phobius"/>
    </source>
</evidence>
<keyword evidence="1" id="KW-1133">Transmembrane helix</keyword>
<protein>
    <submittedName>
        <fullName evidence="2">Uncharacterized protein</fullName>
    </submittedName>
</protein>
<keyword evidence="1" id="KW-0812">Transmembrane</keyword>
<feature type="transmembrane region" description="Helical" evidence="1">
    <location>
        <begin position="30"/>
        <end position="50"/>
    </location>
</feature>
<comment type="caution">
    <text evidence="2">The sequence shown here is derived from an EMBL/GenBank/DDBJ whole genome shotgun (WGS) entry which is preliminary data.</text>
</comment>
<keyword evidence="1" id="KW-0472">Membrane</keyword>
<name>A0A2M6T138_9BACT</name>
<reference evidence="3" key="1">
    <citation type="submission" date="2017-09" db="EMBL/GenBank/DDBJ databases">
        <title>Depth-based differentiation of microbial function through sediment-hosted aquifers and enrichment of novel symbionts in the deep terrestrial subsurface.</title>
        <authorList>
            <person name="Probst A.J."/>
            <person name="Ladd B."/>
            <person name="Jarett J.K."/>
            <person name="Geller-Mcgrath D.E."/>
            <person name="Sieber C.M.K."/>
            <person name="Emerson J.B."/>
            <person name="Anantharaman K."/>
            <person name="Thomas B.C."/>
            <person name="Malmstrom R."/>
            <person name="Stieglmeier M."/>
            <person name="Klingl A."/>
            <person name="Woyke T."/>
            <person name="Ryan C.M."/>
            <person name="Banfield J.F."/>
        </authorList>
    </citation>
    <scope>NUCLEOTIDE SEQUENCE [LARGE SCALE GENOMIC DNA]</scope>
</reference>
<evidence type="ECO:0000313" key="2">
    <source>
        <dbReference type="EMBL" id="PIS38885.1"/>
    </source>
</evidence>
<sequence length="106" mass="12454">MDLKKGIEVKDLAKFLQKISRLPRFLASHAFLTFIFLFLFALGISGLVFYKYKLITTRTLEPSEEGGFRFEEEAYQRILREWEEREKKISEIGGRNYADPFSPKTP</sequence>
<accession>A0A2M6T138</accession>